<dbReference type="InterPro" id="IPR029095">
    <property type="entry name" value="NarX-like_N"/>
</dbReference>
<dbReference type="STRING" id="877500.GCA_000935065_02156"/>
<keyword evidence="5" id="KW-0175">Coiled coil</keyword>
<evidence type="ECO:0000256" key="4">
    <source>
        <dbReference type="ARBA" id="ARBA00023136"/>
    </source>
</evidence>
<dbReference type="GO" id="GO:0016020">
    <property type="term" value="C:membrane"/>
    <property type="evidence" value="ECO:0007669"/>
    <property type="project" value="UniProtKB-SubCell"/>
</dbReference>
<organism evidence="8 9">
    <name type="scientific">Halarcobacter anaerophilus</name>
    <dbReference type="NCBI Taxonomy" id="877500"/>
    <lineage>
        <taxon>Bacteria</taxon>
        <taxon>Pseudomonadati</taxon>
        <taxon>Campylobacterota</taxon>
        <taxon>Epsilonproteobacteria</taxon>
        <taxon>Campylobacterales</taxon>
        <taxon>Arcobacteraceae</taxon>
        <taxon>Halarcobacter</taxon>
    </lineage>
</organism>
<keyword evidence="3 6" id="KW-1133">Transmembrane helix</keyword>
<feature type="domain" description="NarX-like N-terminal" evidence="7">
    <location>
        <begin position="30"/>
        <end position="136"/>
    </location>
</feature>
<protein>
    <recommendedName>
        <fullName evidence="7">NarX-like N-terminal domain-containing protein</fullName>
    </recommendedName>
</protein>
<keyword evidence="4 6" id="KW-0472">Membrane</keyword>
<evidence type="ECO:0000256" key="5">
    <source>
        <dbReference type="SAM" id="Coils"/>
    </source>
</evidence>
<evidence type="ECO:0000313" key="9">
    <source>
        <dbReference type="Proteomes" id="UP000290191"/>
    </source>
</evidence>
<dbReference type="AlphaFoldDB" id="A0A4Q0Y3V4"/>
<evidence type="ECO:0000256" key="3">
    <source>
        <dbReference type="ARBA" id="ARBA00022989"/>
    </source>
</evidence>
<accession>A0A4Q0Y3V4</accession>
<keyword evidence="9" id="KW-1185">Reference proteome</keyword>
<evidence type="ECO:0000256" key="1">
    <source>
        <dbReference type="ARBA" id="ARBA00004141"/>
    </source>
</evidence>
<proteinExistence type="predicted"/>
<dbReference type="RefSeq" id="WP_129081212.1">
    <property type="nucleotide sequence ID" value="NZ_CP041070.1"/>
</dbReference>
<feature type="transmembrane region" description="Helical" evidence="6">
    <location>
        <begin position="12"/>
        <end position="31"/>
    </location>
</feature>
<evidence type="ECO:0000259" key="7">
    <source>
        <dbReference type="Pfam" id="PF13675"/>
    </source>
</evidence>
<dbReference type="Pfam" id="PF13675">
    <property type="entry name" value="PilJ"/>
    <property type="match status" value="1"/>
</dbReference>
<comment type="caution">
    <text evidence="8">The sequence shown here is derived from an EMBL/GenBank/DDBJ whole genome shotgun (WGS) entry which is preliminary data.</text>
</comment>
<gene>
    <name evidence="8" type="ORF">CRV06_02590</name>
</gene>
<dbReference type="EMBL" id="PDKO01000001">
    <property type="protein sequence ID" value="RXJ64860.1"/>
    <property type="molecule type" value="Genomic_DNA"/>
</dbReference>
<dbReference type="OrthoDB" id="952521at2"/>
<evidence type="ECO:0000313" key="8">
    <source>
        <dbReference type="EMBL" id="RXJ64860.1"/>
    </source>
</evidence>
<evidence type="ECO:0000256" key="2">
    <source>
        <dbReference type="ARBA" id="ARBA00022692"/>
    </source>
</evidence>
<dbReference type="Proteomes" id="UP000290191">
    <property type="component" value="Unassembled WGS sequence"/>
</dbReference>
<feature type="coiled-coil region" evidence="5">
    <location>
        <begin position="263"/>
        <end position="324"/>
    </location>
</feature>
<name>A0A4Q0Y3V4_9BACT</name>
<evidence type="ECO:0000256" key="6">
    <source>
        <dbReference type="SAM" id="Phobius"/>
    </source>
</evidence>
<keyword evidence="2 6" id="KW-0812">Transmembrane</keyword>
<reference evidence="8 9" key="1">
    <citation type="submission" date="2017-10" db="EMBL/GenBank/DDBJ databases">
        <title>Genomics of the genus Arcobacter.</title>
        <authorList>
            <person name="Perez-Cataluna A."/>
            <person name="Figueras M.J."/>
        </authorList>
    </citation>
    <scope>NUCLEOTIDE SEQUENCE [LARGE SCALE GENOMIC DNA]</scope>
    <source>
        <strain evidence="8 9">DSM 24636</strain>
    </source>
</reference>
<comment type="subcellular location">
    <subcellularLocation>
        <location evidence="1">Membrane</location>
        <topology evidence="1">Multi-pass membrane protein</topology>
    </subcellularLocation>
</comment>
<sequence length="329" mass="37970">MKKIGVSQKIKILGALLLGSIFFVIAITIYLNQKNIKDATIVNIAGKQRMLTQRITKNIFYLYQTKTNNFTEIDNAIDEFKFGLNTLGEGNELLKISKAPTEKIVNQIAKVTVLWTTFEKNTNEFKKALLSNDIQELNSLIKYIYQTNNKLLDEVDEIVTLYTEYIEHKTAFIKNFQYLAFSFLFIFSLYSLIQLKQIETHANEFLEKYKKMGATDINKIEPIKVESEKEFVEMADNINFFINKVNSAMDYSQVALEQSRLASEKLQDLTDEFEDIIDDLENKSDIMKGIDRSEDIAIESSDNLIKTTKKLNDLKKQLDNVLKVVQSKD</sequence>